<dbReference type="EC" id="3.-.-.-" evidence="3"/>
<protein>
    <submittedName>
        <fullName evidence="3">Cysteine hydrolase family protein</fullName>
        <ecNumber evidence="3">3.-.-.-</ecNumber>
    </submittedName>
</protein>
<dbReference type="SUPFAM" id="SSF52499">
    <property type="entry name" value="Isochorismatase-like hydrolases"/>
    <property type="match status" value="1"/>
</dbReference>
<dbReference type="Proteomes" id="UP001595840">
    <property type="component" value="Unassembled WGS sequence"/>
</dbReference>
<dbReference type="PANTHER" id="PTHR43540">
    <property type="entry name" value="PEROXYUREIDOACRYLATE/UREIDOACRYLATE AMIDOHYDROLASE-RELATED"/>
    <property type="match status" value="1"/>
</dbReference>
<evidence type="ECO:0000256" key="1">
    <source>
        <dbReference type="ARBA" id="ARBA00022801"/>
    </source>
</evidence>
<organism evidence="3 4">
    <name type="scientific">Simiduia curdlanivorans</name>
    <dbReference type="NCBI Taxonomy" id="1492769"/>
    <lineage>
        <taxon>Bacteria</taxon>
        <taxon>Pseudomonadati</taxon>
        <taxon>Pseudomonadota</taxon>
        <taxon>Gammaproteobacteria</taxon>
        <taxon>Cellvibrionales</taxon>
        <taxon>Cellvibrionaceae</taxon>
        <taxon>Simiduia</taxon>
    </lineage>
</organism>
<evidence type="ECO:0000313" key="4">
    <source>
        <dbReference type="Proteomes" id="UP001595840"/>
    </source>
</evidence>
<dbReference type="RefSeq" id="WP_290259729.1">
    <property type="nucleotide sequence ID" value="NZ_JAUFQG010000004.1"/>
</dbReference>
<reference evidence="4" key="1">
    <citation type="journal article" date="2019" name="Int. J. Syst. Evol. Microbiol.">
        <title>The Global Catalogue of Microorganisms (GCM) 10K type strain sequencing project: providing services to taxonomists for standard genome sequencing and annotation.</title>
        <authorList>
            <consortium name="The Broad Institute Genomics Platform"/>
            <consortium name="The Broad Institute Genome Sequencing Center for Infectious Disease"/>
            <person name="Wu L."/>
            <person name="Ma J."/>
        </authorList>
    </citation>
    <scope>NUCLEOTIDE SEQUENCE [LARGE SCALE GENOMIC DNA]</scope>
    <source>
        <strain evidence="4">CECT 8570</strain>
    </source>
</reference>
<feature type="domain" description="Isochorismatase-like" evidence="2">
    <location>
        <begin position="8"/>
        <end position="149"/>
    </location>
</feature>
<comment type="caution">
    <text evidence="3">The sequence shown here is derived from an EMBL/GenBank/DDBJ whole genome shotgun (WGS) entry which is preliminary data.</text>
</comment>
<accession>A0ABV8V140</accession>
<sequence length="186" mass="20539">MDVWLRPALVVIDVQKAIDAPDWAACGPRNNPAAETAIANLVAYWREHKWPIVHVRHSSMSEHSSYHARSEGFAFKYAVTPSSHELVVTKRTNSAFINTSLNAELKQLRCDRLVMCGVTTNHSVDASVRHAAALGYRVRLVTDACAAFPLRLADGRVIDAEDVHTIFAANLSGEYCELVQSDQIIA</sequence>
<dbReference type="Gene3D" id="3.40.50.850">
    <property type="entry name" value="Isochorismatase-like"/>
    <property type="match status" value="1"/>
</dbReference>
<dbReference type="EMBL" id="JBHSCX010000003">
    <property type="protein sequence ID" value="MFC4361417.1"/>
    <property type="molecule type" value="Genomic_DNA"/>
</dbReference>
<keyword evidence="1 3" id="KW-0378">Hydrolase</keyword>
<name>A0ABV8V140_9GAMM</name>
<dbReference type="InterPro" id="IPR050272">
    <property type="entry name" value="Isochorismatase-like_hydrls"/>
</dbReference>
<gene>
    <name evidence="3" type="ORF">ACFOX3_03835</name>
</gene>
<proteinExistence type="predicted"/>
<dbReference type="Pfam" id="PF00857">
    <property type="entry name" value="Isochorismatase"/>
    <property type="match status" value="1"/>
</dbReference>
<evidence type="ECO:0000259" key="2">
    <source>
        <dbReference type="Pfam" id="PF00857"/>
    </source>
</evidence>
<dbReference type="PANTHER" id="PTHR43540:SF1">
    <property type="entry name" value="ISOCHORISMATASE HYDROLASE"/>
    <property type="match status" value="1"/>
</dbReference>
<dbReference type="GO" id="GO:0016787">
    <property type="term" value="F:hydrolase activity"/>
    <property type="evidence" value="ECO:0007669"/>
    <property type="project" value="UniProtKB-KW"/>
</dbReference>
<dbReference type="CDD" id="cd01014">
    <property type="entry name" value="nicotinamidase_related"/>
    <property type="match status" value="1"/>
</dbReference>
<dbReference type="InterPro" id="IPR000868">
    <property type="entry name" value="Isochorismatase-like_dom"/>
</dbReference>
<keyword evidence="4" id="KW-1185">Reference proteome</keyword>
<dbReference type="InterPro" id="IPR036380">
    <property type="entry name" value="Isochorismatase-like_sf"/>
</dbReference>
<evidence type="ECO:0000313" key="3">
    <source>
        <dbReference type="EMBL" id="MFC4361417.1"/>
    </source>
</evidence>